<keyword evidence="1" id="KW-0496">Mitochondrion</keyword>
<organism evidence="1">
    <name type="scientific">Utricularia reniformis</name>
    <dbReference type="NCBI Taxonomy" id="192314"/>
    <lineage>
        <taxon>Eukaryota</taxon>
        <taxon>Viridiplantae</taxon>
        <taxon>Streptophyta</taxon>
        <taxon>Embryophyta</taxon>
        <taxon>Tracheophyta</taxon>
        <taxon>Spermatophyta</taxon>
        <taxon>Magnoliopsida</taxon>
        <taxon>eudicotyledons</taxon>
        <taxon>Gunneridae</taxon>
        <taxon>Pentapetalae</taxon>
        <taxon>asterids</taxon>
        <taxon>lamiids</taxon>
        <taxon>Lamiales</taxon>
        <taxon>Lentibulariaceae</taxon>
        <taxon>Utricularia</taxon>
    </lineage>
</organism>
<sequence>MIEFWIYSALLNWLKRGSQVININRDLTHPGSFPAG</sequence>
<dbReference type="AlphaFoldDB" id="A0A1Y0B0P7"/>
<reference evidence="1" key="1">
    <citation type="submission" date="2017-03" db="EMBL/GenBank/DDBJ databases">
        <title>The mitochondrial genome of the carnivorous plant Utricularia reniformis (Lentibulariaceae): structure, comparative analysis and evolutionary landmarks.</title>
        <authorList>
            <person name="Silva S.R."/>
            <person name="Alvarenga D.O."/>
            <person name="Michael T.P."/>
            <person name="Miranda V.F.O."/>
            <person name="Varani A.M."/>
        </authorList>
    </citation>
    <scope>NUCLEOTIDE SEQUENCE</scope>
</reference>
<protein>
    <submittedName>
        <fullName evidence="1">Uncharacterized protein</fullName>
    </submittedName>
</protein>
<gene>
    <name evidence="1" type="ORF">AEK19_MT0696</name>
</gene>
<dbReference type="EMBL" id="KY774314">
    <property type="protein sequence ID" value="ART30944.1"/>
    <property type="molecule type" value="Genomic_DNA"/>
</dbReference>
<proteinExistence type="predicted"/>
<evidence type="ECO:0000313" key="1">
    <source>
        <dbReference type="EMBL" id="ART30944.1"/>
    </source>
</evidence>
<accession>A0A1Y0B0P7</accession>
<geneLocation type="mitochondrion" evidence="1"/>
<name>A0A1Y0B0P7_9LAMI</name>